<comment type="caution">
    <text evidence="1">The sequence shown here is derived from an EMBL/GenBank/DDBJ whole genome shotgun (WGS) entry which is preliminary data.</text>
</comment>
<dbReference type="EMBL" id="BSYO01000038">
    <property type="protein sequence ID" value="GMH30362.1"/>
    <property type="molecule type" value="Genomic_DNA"/>
</dbReference>
<proteinExistence type="predicted"/>
<dbReference type="AlphaFoldDB" id="A0AAD3TKE5"/>
<evidence type="ECO:0000313" key="2">
    <source>
        <dbReference type="Proteomes" id="UP001279734"/>
    </source>
</evidence>
<protein>
    <submittedName>
        <fullName evidence="1">Uncharacterized protein</fullName>
    </submittedName>
</protein>
<sequence>MADASASDDLCGSWKVAAYDLEDSLPMMMLNCRNEWILLLYCSSALHYLLPGIADATGARPAEKDVWPRNLLDMFLDNAVWTIAVNCTGPFTVVQFGCWIFLPGIICRTADCILKFSACIEWRWILLALHL</sequence>
<keyword evidence="2" id="KW-1185">Reference proteome</keyword>
<dbReference type="Proteomes" id="UP001279734">
    <property type="component" value="Unassembled WGS sequence"/>
</dbReference>
<name>A0AAD3TKE5_NEPGR</name>
<accession>A0AAD3TKE5</accession>
<reference evidence="1" key="1">
    <citation type="submission" date="2023-05" db="EMBL/GenBank/DDBJ databases">
        <title>Nepenthes gracilis genome sequencing.</title>
        <authorList>
            <person name="Fukushima K."/>
        </authorList>
    </citation>
    <scope>NUCLEOTIDE SEQUENCE</scope>
    <source>
        <strain evidence="1">SING2019-196</strain>
    </source>
</reference>
<gene>
    <name evidence="1" type="ORF">Nepgr_032205</name>
</gene>
<organism evidence="1 2">
    <name type="scientific">Nepenthes gracilis</name>
    <name type="common">Slender pitcher plant</name>
    <dbReference type="NCBI Taxonomy" id="150966"/>
    <lineage>
        <taxon>Eukaryota</taxon>
        <taxon>Viridiplantae</taxon>
        <taxon>Streptophyta</taxon>
        <taxon>Embryophyta</taxon>
        <taxon>Tracheophyta</taxon>
        <taxon>Spermatophyta</taxon>
        <taxon>Magnoliopsida</taxon>
        <taxon>eudicotyledons</taxon>
        <taxon>Gunneridae</taxon>
        <taxon>Pentapetalae</taxon>
        <taxon>Caryophyllales</taxon>
        <taxon>Nepenthaceae</taxon>
        <taxon>Nepenthes</taxon>
    </lineage>
</organism>
<evidence type="ECO:0000313" key="1">
    <source>
        <dbReference type="EMBL" id="GMH30362.1"/>
    </source>
</evidence>